<protein>
    <recommendedName>
        <fullName evidence="2">PLL-like beta propeller domain-containing protein</fullName>
    </recommendedName>
</protein>
<dbReference type="EMBL" id="LBDA02000052">
    <property type="protein sequence ID" value="OIK25500.1"/>
    <property type="molecule type" value="Genomic_DNA"/>
</dbReference>
<name>A0A1J4PYY6_9ACTN</name>
<organism evidence="3 4">
    <name type="scientific">Streptomyces malaysiense</name>
    <dbReference type="NCBI Taxonomy" id="1428626"/>
    <lineage>
        <taxon>Bacteria</taxon>
        <taxon>Bacillati</taxon>
        <taxon>Actinomycetota</taxon>
        <taxon>Actinomycetes</taxon>
        <taxon>Kitasatosporales</taxon>
        <taxon>Streptomycetaceae</taxon>
        <taxon>Streptomyces</taxon>
    </lineage>
</organism>
<dbReference type="SUPFAM" id="SSF89372">
    <property type="entry name" value="Fucose-specific lectin"/>
    <property type="match status" value="2"/>
</dbReference>
<dbReference type="AlphaFoldDB" id="A0A1J4PYY6"/>
<evidence type="ECO:0000313" key="4">
    <source>
        <dbReference type="Proteomes" id="UP000034838"/>
    </source>
</evidence>
<evidence type="ECO:0000313" key="3">
    <source>
        <dbReference type="EMBL" id="OIK25500.1"/>
    </source>
</evidence>
<dbReference type="InterPro" id="IPR058502">
    <property type="entry name" value="PLL-like_beta-prop"/>
</dbReference>
<reference evidence="3" key="1">
    <citation type="submission" date="2016-10" db="EMBL/GenBank/DDBJ databases">
        <title>Genome sequence of Streptomyces malaysiense MUSC 136.</title>
        <authorList>
            <person name="Lee L.-H."/>
            <person name="Ser H.-L."/>
        </authorList>
    </citation>
    <scope>NUCLEOTIDE SEQUENCE [LARGE SCALE GENOMIC DNA]</scope>
    <source>
        <strain evidence="3">MUSC 136</strain>
    </source>
</reference>
<feature type="domain" description="PLL-like beta propeller" evidence="2">
    <location>
        <begin position="149"/>
        <end position="408"/>
    </location>
</feature>
<dbReference type="Pfam" id="PF26607">
    <property type="entry name" value="DUF8189"/>
    <property type="match status" value="1"/>
</dbReference>
<keyword evidence="4" id="KW-1185">Reference proteome</keyword>
<feature type="compositionally biased region" description="Polar residues" evidence="1">
    <location>
        <begin position="1"/>
        <end position="19"/>
    </location>
</feature>
<gene>
    <name evidence="3" type="ORF">VT52_021840</name>
</gene>
<feature type="region of interest" description="Disordered" evidence="1">
    <location>
        <begin position="1"/>
        <end position="25"/>
    </location>
</feature>
<comment type="caution">
    <text evidence="3">The sequence shown here is derived from an EMBL/GenBank/DDBJ whole genome shotgun (WGS) entry which is preliminary data.</text>
</comment>
<dbReference type="Proteomes" id="UP000034838">
    <property type="component" value="Unassembled WGS sequence"/>
</dbReference>
<dbReference type="OrthoDB" id="3215821at2"/>
<proteinExistence type="predicted"/>
<accession>A0A1J4PYY6</accession>
<dbReference type="RefSeq" id="WP_071387593.1">
    <property type="nucleotide sequence ID" value="NZ_LBDA02000052.1"/>
</dbReference>
<dbReference type="Gene3D" id="2.120.10.70">
    <property type="entry name" value="Fucose-specific lectin"/>
    <property type="match status" value="2"/>
</dbReference>
<evidence type="ECO:0000259" key="2">
    <source>
        <dbReference type="Pfam" id="PF26607"/>
    </source>
</evidence>
<evidence type="ECO:0000256" key="1">
    <source>
        <dbReference type="SAM" id="MobiDB-lite"/>
    </source>
</evidence>
<sequence length="450" mass="49178">MAIDQSTESQDSAPQNSGLYDTPPPELAERAERARKELEALGATVDFKAKWWGFEVHLNQAAVDAYLEIKDLLADTLGEVLKEPLSSLVTLAAMAQKVWVQAVSRGYGCKLVSPWVSPTMLIPIAVNPAEDPNLWWTVFGRNPDTGRFQWNEDTMFPGHASAANPAAAVFNGRLIVVHRGHGNGDQQLWWTEFDPDKGWSEDKQFPAHSSAAGPALAVYEGKLHCVHRGHGNDTQLWHTTFNGNGWSQDTRLGAHSSSVGPALAVYEGKLHCVHKGASSDSQLWHTTFDGNRWSEDRRLPAHSTASNPALAVYGGKLHMVHRGSGNDTSLWHTTYTTSGGWTTDNRFRAHSSLEGPGLAVFDNKLFCIHRGHGSADQNLWWTTYQSGSPWTDDQQFPGHTSGAGPAVVVYRDKNGTQNQLMVIHRGYGKRAAGTDSAEVQARIAAEEGAG</sequence>